<reference evidence="4 5" key="1">
    <citation type="submission" date="2024-02" db="EMBL/GenBank/DDBJ databases">
        <title>Chromosome-scale genome assembly of the rough periwinkle Littorina saxatilis.</title>
        <authorList>
            <person name="De Jode A."/>
            <person name="Faria R."/>
            <person name="Formenti G."/>
            <person name="Sims Y."/>
            <person name="Smith T.P."/>
            <person name="Tracey A."/>
            <person name="Wood J.M.D."/>
            <person name="Zagrodzka Z.B."/>
            <person name="Johannesson K."/>
            <person name="Butlin R.K."/>
            <person name="Leder E.H."/>
        </authorList>
    </citation>
    <scope>NUCLEOTIDE SEQUENCE [LARGE SCALE GENOMIC DNA]</scope>
    <source>
        <strain evidence="4">Snail1</strain>
        <tissue evidence="4">Muscle</tissue>
    </source>
</reference>
<feature type="compositionally biased region" description="Low complexity" evidence="1">
    <location>
        <begin position="481"/>
        <end position="492"/>
    </location>
</feature>
<evidence type="ECO:0000256" key="1">
    <source>
        <dbReference type="SAM" id="MobiDB-lite"/>
    </source>
</evidence>
<evidence type="ECO:0000256" key="2">
    <source>
        <dbReference type="SAM" id="Phobius"/>
    </source>
</evidence>
<feature type="region of interest" description="Disordered" evidence="1">
    <location>
        <begin position="292"/>
        <end position="385"/>
    </location>
</feature>
<keyword evidence="2" id="KW-1133">Transmembrane helix</keyword>
<protein>
    <recommendedName>
        <fullName evidence="6">EB domain-containing protein</fullName>
    </recommendedName>
</protein>
<feature type="region of interest" description="Disordered" evidence="1">
    <location>
        <begin position="421"/>
        <end position="511"/>
    </location>
</feature>
<dbReference type="EMBL" id="JBAMIC010000021">
    <property type="protein sequence ID" value="KAK7092586.1"/>
    <property type="molecule type" value="Genomic_DNA"/>
</dbReference>
<feature type="compositionally biased region" description="Polar residues" evidence="1">
    <location>
        <begin position="294"/>
        <end position="313"/>
    </location>
</feature>
<comment type="caution">
    <text evidence="4">The sequence shown here is derived from an EMBL/GenBank/DDBJ whole genome shotgun (WGS) entry which is preliminary data.</text>
</comment>
<evidence type="ECO:0000313" key="4">
    <source>
        <dbReference type="EMBL" id="KAK7092586.1"/>
    </source>
</evidence>
<accession>A0AAN9ATD9</accession>
<proteinExistence type="predicted"/>
<feature type="chain" id="PRO_5042913111" description="EB domain-containing protein" evidence="3">
    <location>
        <begin position="21"/>
        <end position="511"/>
    </location>
</feature>
<keyword evidence="2" id="KW-0812">Transmembrane</keyword>
<evidence type="ECO:0000256" key="3">
    <source>
        <dbReference type="SAM" id="SignalP"/>
    </source>
</evidence>
<keyword evidence="2" id="KW-0472">Membrane</keyword>
<feature type="compositionally biased region" description="Basic residues" evidence="1">
    <location>
        <begin position="318"/>
        <end position="330"/>
    </location>
</feature>
<sequence length="511" mass="53321">MLLVMPGLYLFTLLVCGVHTRVLFKKSERHLRAVNANCSDSQPCTDTRHARCIKSTCVCIHPFSLDEADMKCKLPVGDNCIGRGRLCMTGSVCEVLGNKCKVKIGNKCAEDKEKQCESGSVCDVNQTCRVSKGASCSGSRSSFCQRGTVCDSFGQCKVGTGCACTTTGKSEECVAGAACVQSVCACNASVSVPNGLLCEAKEGRARSPCSSVLPCQLPHTYCRDGRCGCEAGMTLNSRDYSCEGTPLSLKDTEAASTAAVISSLGSVILLTVCFYGTLLCIRARRYREAENLHRSAQNRAQPPDKPTTSTTGKVPSPQKKRKHSPAKKPKQAIAAPGTGVDEVGSAVDANEAPSTKSVQPEAKPQASSQDADSILSSNGTTVDGVPSPTSLAQAIISGKPSPASLASMFSGISALTSILTGSEKSNTSEVPKAAAEEMPTSSETPKAASEMPKAVSEMPKAAPSEMPKATEMPKASEMPKAEAPQAAGEPPAITCNPSNGPSRGKQQITIF</sequence>
<name>A0AAN9ATD9_9CAEN</name>
<feature type="transmembrane region" description="Helical" evidence="2">
    <location>
        <begin position="258"/>
        <end position="281"/>
    </location>
</feature>
<organism evidence="4 5">
    <name type="scientific">Littorina saxatilis</name>
    <dbReference type="NCBI Taxonomy" id="31220"/>
    <lineage>
        <taxon>Eukaryota</taxon>
        <taxon>Metazoa</taxon>
        <taxon>Spiralia</taxon>
        <taxon>Lophotrochozoa</taxon>
        <taxon>Mollusca</taxon>
        <taxon>Gastropoda</taxon>
        <taxon>Caenogastropoda</taxon>
        <taxon>Littorinimorpha</taxon>
        <taxon>Littorinoidea</taxon>
        <taxon>Littorinidae</taxon>
        <taxon>Littorina</taxon>
    </lineage>
</organism>
<gene>
    <name evidence="4" type="ORF">V1264_008309</name>
</gene>
<feature type="compositionally biased region" description="Polar residues" evidence="1">
    <location>
        <begin position="365"/>
        <end position="385"/>
    </location>
</feature>
<dbReference type="AlphaFoldDB" id="A0AAN9ATD9"/>
<evidence type="ECO:0000313" key="5">
    <source>
        <dbReference type="Proteomes" id="UP001374579"/>
    </source>
</evidence>
<dbReference type="Proteomes" id="UP001374579">
    <property type="component" value="Unassembled WGS sequence"/>
</dbReference>
<keyword evidence="5" id="KW-1185">Reference proteome</keyword>
<feature type="compositionally biased region" description="Polar residues" evidence="1">
    <location>
        <begin position="495"/>
        <end position="511"/>
    </location>
</feature>
<feature type="signal peptide" evidence="3">
    <location>
        <begin position="1"/>
        <end position="20"/>
    </location>
</feature>
<keyword evidence="3" id="KW-0732">Signal</keyword>
<evidence type="ECO:0008006" key="6">
    <source>
        <dbReference type="Google" id="ProtNLM"/>
    </source>
</evidence>